<organism evidence="1 2">
    <name type="scientific">Trichloromonas acetexigens</name>
    <dbReference type="NCBI Taxonomy" id="38815"/>
    <lineage>
        <taxon>Bacteria</taxon>
        <taxon>Pseudomonadati</taxon>
        <taxon>Thermodesulfobacteriota</taxon>
        <taxon>Desulfuromonadia</taxon>
        <taxon>Desulfuromonadales</taxon>
        <taxon>Trichloromonadaceae</taxon>
        <taxon>Trichloromonas</taxon>
    </lineage>
</organism>
<dbReference type="AlphaFoldDB" id="A0A550J7C6"/>
<proteinExistence type="predicted"/>
<gene>
    <name evidence="1" type="ORF">FL622_14200</name>
</gene>
<dbReference type="EMBL" id="VJVV01000012">
    <property type="protein sequence ID" value="TRO79129.1"/>
    <property type="molecule type" value="Genomic_DNA"/>
</dbReference>
<name>A0A550J7C6_9BACT</name>
<keyword evidence="2" id="KW-1185">Reference proteome</keyword>
<protein>
    <submittedName>
        <fullName evidence="1">Uncharacterized protein</fullName>
    </submittedName>
</protein>
<sequence>MEQQTYMTTEELAARLRYDSRYIRSALKDAVFIEGIHYIRPFGRRRVLYIWEAIERDMVKASMAQKPVIPMVKGGVCYG</sequence>
<evidence type="ECO:0000313" key="1">
    <source>
        <dbReference type="EMBL" id="TRO79129.1"/>
    </source>
</evidence>
<reference evidence="1 2" key="1">
    <citation type="submission" date="2019-07" db="EMBL/GenBank/DDBJ databases">
        <title>Insights of Desulfuromonas acetexigens electromicrobiology.</title>
        <authorList>
            <person name="Katuri K."/>
            <person name="Sapireddy V."/>
            <person name="Shaw D.R."/>
            <person name="Saikaly P."/>
        </authorList>
    </citation>
    <scope>NUCLEOTIDE SEQUENCE [LARGE SCALE GENOMIC DNA]</scope>
    <source>
        <strain evidence="1 2">2873</strain>
    </source>
</reference>
<dbReference type="Proteomes" id="UP000317155">
    <property type="component" value="Unassembled WGS sequence"/>
</dbReference>
<comment type="caution">
    <text evidence="1">The sequence shown here is derived from an EMBL/GenBank/DDBJ whole genome shotgun (WGS) entry which is preliminary data.</text>
</comment>
<dbReference type="OrthoDB" id="5402285at2"/>
<accession>A0A550J7C6</accession>
<evidence type="ECO:0000313" key="2">
    <source>
        <dbReference type="Proteomes" id="UP000317155"/>
    </source>
</evidence>
<dbReference type="RefSeq" id="WP_092054031.1">
    <property type="nucleotide sequence ID" value="NZ_FOJJ01000004.1"/>
</dbReference>